<dbReference type="AlphaFoldDB" id="A0A3N4J2Y0"/>
<accession>A0A3N4J2Y0</accession>
<sequence length="107" mass="12431">MLRFCSFLHSINCIWCQHNHSALLAHSHILSFTFALCLFIPHTVSFPPLTCLLIMALTDKYILWAWAILDAYCDRTLHLSLPLVTSYIQHDPRTSLPLIEPFSRIRH</sequence>
<dbReference type="EMBL" id="ML120496">
    <property type="protein sequence ID" value="RPA91448.1"/>
    <property type="molecule type" value="Genomic_DNA"/>
</dbReference>
<evidence type="ECO:0000313" key="2">
    <source>
        <dbReference type="Proteomes" id="UP000276215"/>
    </source>
</evidence>
<reference evidence="1 2" key="1">
    <citation type="journal article" date="2018" name="Nat. Ecol. Evol.">
        <title>Pezizomycetes genomes reveal the molecular basis of ectomycorrhizal truffle lifestyle.</title>
        <authorList>
            <person name="Murat C."/>
            <person name="Payen T."/>
            <person name="Noel B."/>
            <person name="Kuo A."/>
            <person name="Morin E."/>
            <person name="Chen J."/>
            <person name="Kohler A."/>
            <person name="Krizsan K."/>
            <person name="Balestrini R."/>
            <person name="Da Silva C."/>
            <person name="Montanini B."/>
            <person name="Hainaut M."/>
            <person name="Levati E."/>
            <person name="Barry K.W."/>
            <person name="Belfiori B."/>
            <person name="Cichocki N."/>
            <person name="Clum A."/>
            <person name="Dockter R.B."/>
            <person name="Fauchery L."/>
            <person name="Guy J."/>
            <person name="Iotti M."/>
            <person name="Le Tacon F."/>
            <person name="Lindquist E.A."/>
            <person name="Lipzen A."/>
            <person name="Malagnac F."/>
            <person name="Mello A."/>
            <person name="Molinier V."/>
            <person name="Miyauchi S."/>
            <person name="Poulain J."/>
            <person name="Riccioni C."/>
            <person name="Rubini A."/>
            <person name="Sitrit Y."/>
            <person name="Splivallo R."/>
            <person name="Traeger S."/>
            <person name="Wang M."/>
            <person name="Zifcakova L."/>
            <person name="Wipf D."/>
            <person name="Zambonelli A."/>
            <person name="Paolocci F."/>
            <person name="Nowrousian M."/>
            <person name="Ottonello S."/>
            <person name="Baldrian P."/>
            <person name="Spatafora J.W."/>
            <person name="Henrissat B."/>
            <person name="Nagy L.G."/>
            <person name="Aury J.M."/>
            <person name="Wincker P."/>
            <person name="Grigoriev I.V."/>
            <person name="Bonfante P."/>
            <person name="Martin F.M."/>
        </authorList>
    </citation>
    <scope>NUCLEOTIDE SEQUENCE [LARGE SCALE GENOMIC DNA]</scope>
    <source>
        <strain evidence="1 2">120613-1</strain>
    </source>
</reference>
<dbReference type="Proteomes" id="UP000276215">
    <property type="component" value="Unassembled WGS sequence"/>
</dbReference>
<proteinExistence type="predicted"/>
<keyword evidence="2" id="KW-1185">Reference proteome</keyword>
<evidence type="ECO:0000313" key="1">
    <source>
        <dbReference type="EMBL" id="RPA91448.1"/>
    </source>
</evidence>
<name>A0A3N4J2Y0_9PEZI</name>
<gene>
    <name evidence="1" type="ORF">L873DRAFT_1869267</name>
</gene>
<organism evidence="1 2">
    <name type="scientific">Choiromyces venosus 120613-1</name>
    <dbReference type="NCBI Taxonomy" id="1336337"/>
    <lineage>
        <taxon>Eukaryota</taxon>
        <taxon>Fungi</taxon>
        <taxon>Dikarya</taxon>
        <taxon>Ascomycota</taxon>
        <taxon>Pezizomycotina</taxon>
        <taxon>Pezizomycetes</taxon>
        <taxon>Pezizales</taxon>
        <taxon>Tuberaceae</taxon>
        <taxon>Choiromyces</taxon>
    </lineage>
</organism>
<protein>
    <submittedName>
        <fullName evidence="1">Uncharacterized protein</fullName>
    </submittedName>
</protein>